<evidence type="ECO:0000313" key="14">
    <source>
        <dbReference type="Proteomes" id="UP000694392"/>
    </source>
</evidence>
<evidence type="ECO:0000256" key="11">
    <source>
        <dbReference type="ARBA" id="ARBA00078040"/>
    </source>
</evidence>
<dbReference type="GO" id="GO:0005829">
    <property type="term" value="C:cytosol"/>
    <property type="evidence" value="ECO:0007669"/>
    <property type="project" value="Ensembl"/>
</dbReference>
<dbReference type="GO" id="GO:0061668">
    <property type="term" value="P:mitochondrial ribosome assembly"/>
    <property type="evidence" value="ECO:0007669"/>
    <property type="project" value="TreeGrafter"/>
</dbReference>
<evidence type="ECO:0000256" key="10">
    <source>
        <dbReference type="ARBA" id="ARBA00077581"/>
    </source>
</evidence>
<evidence type="ECO:0000256" key="7">
    <source>
        <dbReference type="ARBA" id="ARBA00023128"/>
    </source>
</evidence>
<dbReference type="PANTHER" id="PTHR13068">
    <property type="entry name" value="CGI-12 PROTEIN-RELATED"/>
    <property type="match status" value="1"/>
</dbReference>
<organism evidence="13 14">
    <name type="scientific">Sphenodon punctatus</name>
    <name type="common">Tuatara</name>
    <name type="synonym">Hatteria punctata</name>
    <dbReference type="NCBI Taxonomy" id="8508"/>
    <lineage>
        <taxon>Eukaryota</taxon>
        <taxon>Metazoa</taxon>
        <taxon>Chordata</taxon>
        <taxon>Craniata</taxon>
        <taxon>Vertebrata</taxon>
        <taxon>Euteleostomi</taxon>
        <taxon>Lepidosauria</taxon>
        <taxon>Sphenodontia</taxon>
        <taxon>Sphenodontidae</taxon>
        <taxon>Sphenodon</taxon>
    </lineage>
</organism>
<comment type="subunit">
    <text evidence="8">Heterodimer with NSUN4; this interaction may be required for NSUN4 recruitment to the mitochondrial large ribosomal subunit.</text>
</comment>
<dbReference type="SMART" id="SM00733">
    <property type="entry name" value="Mterf"/>
    <property type="match status" value="4"/>
</dbReference>
<keyword evidence="3" id="KW-0698">rRNA processing</keyword>
<dbReference type="Pfam" id="PF02536">
    <property type="entry name" value="mTERF"/>
    <property type="match status" value="1"/>
</dbReference>
<dbReference type="FunFam" id="1.25.70.10:FF:000011">
    <property type="entry name" value="Mitochondrial transcription termination factor 4"/>
    <property type="match status" value="1"/>
</dbReference>
<keyword evidence="7" id="KW-0496">Mitochondrion</keyword>
<evidence type="ECO:0000256" key="8">
    <source>
        <dbReference type="ARBA" id="ARBA00061975"/>
    </source>
</evidence>
<feature type="region of interest" description="Disordered" evidence="12">
    <location>
        <begin position="319"/>
        <end position="338"/>
    </location>
</feature>
<dbReference type="InterPro" id="IPR003690">
    <property type="entry name" value="MTERF"/>
</dbReference>
<evidence type="ECO:0000256" key="1">
    <source>
        <dbReference type="ARBA" id="ARBA00004173"/>
    </source>
</evidence>
<proteinExistence type="inferred from homology"/>
<dbReference type="AlphaFoldDB" id="A0A8D0HQQ7"/>
<evidence type="ECO:0000256" key="9">
    <source>
        <dbReference type="ARBA" id="ARBA00074722"/>
    </source>
</evidence>
<name>A0A8D0HQQ7_SPHPU</name>
<dbReference type="OMA" id="QAEMVKC"/>
<evidence type="ECO:0000256" key="6">
    <source>
        <dbReference type="ARBA" id="ARBA00022946"/>
    </source>
</evidence>
<evidence type="ECO:0000313" key="13">
    <source>
        <dbReference type="Ensembl" id="ENSSPUP00000022602.1"/>
    </source>
</evidence>
<gene>
    <name evidence="13" type="primary">MTERF4</name>
</gene>
<dbReference type="Gene3D" id="1.25.70.10">
    <property type="entry name" value="Transcription termination factor 3, mitochondrial"/>
    <property type="match status" value="1"/>
</dbReference>
<protein>
    <recommendedName>
        <fullName evidence="9">Transcription termination factor 4, mitochondrial</fullName>
    </recommendedName>
    <alternativeName>
        <fullName evidence="10">Mitochondrial transcription termination factor 4</fullName>
    </alternativeName>
    <alternativeName>
        <fullName evidence="11">mTERF domain-containing protein 2</fullName>
    </alternativeName>
</protein>
<dbReference type="GO" id="GO:0006390">
    <property type="term" value="P:mitochondrial transcription"/>
    <property type="evidence" value="ECO:0007669"/>
    <property type="project" value="TreeGrafter"/>
</dbReference>
<dbReference type="GeneTree" id="ENSGT00460000041648"/>
<evidence type="ECO:0000256" key="5">
    <source>
        <dbReference type="ARBA" id="ARBA00022884"/>
    </source>
</evidence>
<dbReference type="Proteomes" id="UP000694392">
    <property type="component" value="Unplaced"/>
</dbReference>
<comment type="subcellular location">
    <subcellularLocation>
        <location evidence="1">Mitochondrion</location>
    </subcellularLocation>
</comment>
<dbReference type="InterPro" id="IPR038538">
    <property type="entry name" value="MTERF_sf"/>
</dbReference>
<evidence type="ECO:0000256" key="3">
    <source>
        <dbReference type="ARBA" id="ARBA00022552"/>
    </source>
</evidence>
<dbReference type="PANTHER" id="PTHR13068:SF203">
    <property type="entry name" value="TRANSCRIPTION TERMINATION FACTOR 4, MITOCHONDRIAL"/>
    <property type="match status" value="1"/>
</dbReference>
<keyword evidence="4" id="KW-0677">Repeat</keyword>
<keyword evidence="14" id="KW-1185">Reference proteome</keyword>
<reference evidence="13" key="2">
    <citation type="submission" date="2025-09" db="UniProtKB">
        <authorList>
            <consortium name="Ensembl"/>
        </authorList>
    </citation>
    <scope>IDENTIFICATION</scope>
</reference>
<evidence type="ECO:0000256" key="12">
    <source>
        <dbReference type="SAM" id="MobiDB-lite"/>
    </source>
</evidence>
<keyword evidence="6" id="KW-0809">Transit peptide</keyword>
<dbReference type="GO" id="GO:0019843">
    <property type="term" value="F:rRNA binding"/>
    <property type="evidence" value="ECO:0007669"/>
    <property type="project" value="Ensembl"/>
</dbReference>
<evidence type="ECO:0000256" key="2">
    <source>
        <dbReference type="ARBA" id="ARBA00007692"/>
    </source>
</evidence>
<accession>A0A8D0HQQ7</accession>
<comment type="similarity">
    <text evidence="2">Belongs to the mTERF family.</text>
</comment>
<reference evidence="13" key="1">
    <citation type="submission" date="2025-08" db="UniProtKB">
        <authorList>
            <consortium name="Ensembl"/>
        </authorList>
    </citation>
    <scope>IDENTIFICATION</scope>
</reference>
<sequence length="338" mass="39096">MHRHSLVPIIRLHLRVTSQAAVFTYRLQHPWRQLAISSFSQWSGMSLSPCNSNQDSNEPEVTQKLLETLSSSFGTQQKPSEAWRVELGKVVDSLLGMEFSHGQITELFGLQPRLAPQPRLIVVSELLLLGLNADATLKILQKCPEMLRLTAKQLRDRKNYLRRLGLEEECLQQVVRLCPDIFSLPRKRIDSLVWLLKEKCLFTVEQVSKILQSCPSILLKEPYNLEYKFQYAYFKMGIKHQKIVKPGLFQTPLAEIKNRHTFLERMGLYQTPDKKGQTQIVNPKLKDIIRISERDFLAKMACSTNQEYEVFKKLYSREEEEQAMTSEDEDSDGEGPEN</sequence>
<evidence type="ECO:0000256" key="4">
    <source>
        <dbReference type="ARBA" id="ARBA00022737"/>
    </source>
</evidence>
<dbReference type="GO" id="GO:0006364">
    <property type="term" value="P:rRNA processing"/>
    <property type="evidence" value="ECO:0007669"/>
    <property type="project" value="UniProtKB-KW"/>
</dbReference>
<dbReference type="Ensembl" id="ENSSPUT00000024101.1">
    <property type="protein sequence ID" value="ENSSPUP00000022602.1"/>
    <property type="gene ID" value="ENSSPUG00000017358.1"/>
</dbReference>
<dbReference type="GO" id="GO:0005739">
    <property type="term" value="C:mitochondrion"/>
    <property type="evidence" value="ECO:0007669"/>
    <property type="project" value="UniProtKB-SubCell"/>
</dbReference>
<keyword evidence="5" id="KW-0694">RNA-binding</keyword>